<evidence type="ECO:0000313" key="4">
    <source>
        <dbReference type="Proteomes" id="UP000562492"/>
    </source>
</evidence>
<dbReference type="CDD" id="cd00093">
    <property type="entry name" value="HTH_XRE"/>
    <property type="match status" value="1"/>
</dbReference>
<dbReference type="Pfam" id="PF07883">
    <property type="entry name" value="Cupin_2"/>
    <property type="match status" value="1"/>
</dbReference>
<keyword evidence="1" id="KW-0238">DNA-binding</keyword>
<evidence type="ECO:0000256" key="1">
    <source>
        <dbReference type="ARBA" id="ARBA00023125"/>
    </source>
</evidence>
<dbReference type="SUPFAM" id="SSF47413">
    <property type="entry name" value="lambda repressor-like DNA-binding domains"/>
    <property type="match status" value="1"/>
</dbReference>
<dbReference type="PROSITE" id="PS50943">
    <property type="entry name" value="HTH_CROC1"/>
    <property type="match status" value="1"/>
</dbReference>
<accession>A0ABR6RFN8</accession>
<evidence type="ECO:0000259" key="2">
    <source>
        <dbReference type="PROSITE" id="PS50943"/>
    </source>
</evidence>
<dbReference type="Proteomes" id="UP000562492">
    <property type="component" value="Unassembled WGS sequence"/>
</dbReference>
<organism evidence="3 4">
    <name type="scientific">Comamonas odontotermitis</name>
    <dbReference type="NCBI Taxonomy" id="379895"/>
    <lineage>
        <taxon>Bacteria</taxon>
        <taxon>Pseudomonadati</taxon>
        <taxon>Pseudomonadota</taxon>
        <taxon>Betaproteobacteria</taxon>
        <taxon>Burkholderiales</taxon>
        <taxon>Comamonadaceae</taxon>
        <taxon>Comamonas</taxon>
    </lineage>
</organism>
<dbReference type="InterPro" id="IPR013096">
    <property type="entry name" value="Cupin_2"/>
</dbReference>
<dbReference type="InterPro" id="IPR001387">
    <property type="entry name" value="Cro/C1-type_HTH"/>
</dbReference>
<dbReference type="PANTHER" id="PTHR46797">
    <property type="entry name" value="HTH-TYPE TRANSCRIPTIONAL REGULATOR"/>
    <property type="match status" value="1"/>
</dbReference>
<dbReference type="RefSeq" id="WP_221452040.1">
    <property type="nucleotide sequence ID" value="NZ_JACHKZ010000010.1"/>
</dbReference>
<proteinExistence type="predicted"/>
<dbReference type="InterPro" id="IPR014710">
    <property type="entry name" value="RmlC-like_jellyroll"/>
</dbReference>
<feature type="domain" description="HTH cro/C1-type" evidence="2">
    <location>
        <begin position="29"/>
        <end position="83"/>
    </location>
</feature>
<dbReference type="InterPro" id="IPR010982">
    <property type="entry name" value="Lambda_DNA-bd_dom_sf"/>
</dbReference>
<name>A0ABR6RFN8_9BURK</name>
<dbReference type="Pfam" id="PF13560">
    <property type="entry name" value="HTH_31"/>
    <property type="match status" value="1"/>
</dbReference>
<reference evidence="3 4" key="1">
    <citation type="submission" date="2020-08" db="EMBL/GenBank/DDBJ databases">
        <title>Functional genomics of gut bacteria from endangered species of beetles.</title>
        <authorList>
            <person name="Carlos-Shanley C."/>
        </authorList>
    </citation>
    <scope>NUCLEOTIDE SEQUENCE [LARGE SCALE GENOMIC DNA]</scope>
    <source>
        <strain evidence="3 4">S00124</strain>
    </source>
</reference>
<dbReference type="InterPro" id="IPR011051">
    <property type="entry name" value="RmlC_Cupin_sf"/>
</dbReference>
<dbReference type="CDD" id="cd02209">
    <property type="entry name" value="cupin_XRE_C"/>
    <property type="match status" value="1"/>
</dbReference>
<dbReference type="InterPro" id="IPR050807">
    <property type="entry name" value="TransReg_Diox_bact_type"/>
</dbReference>
<gene>
    <name evidence="3" type="ORF">HNP33_001971</name>
</gene>
<comment type="caution">
    <text evidence="3">The sequence shown here is derived from an EMBL/GenBank/DDBJ whole genome shotgun (WGS) entry which is preliminary data.</text>
</comment>
<evidence type="ECO:0000313" key="3">
    <source>
        <dbReference type="EMBL" id="MBB6577903.1"/>
    </source>
</evidence>
<sequence length="209" mass="22652">MPPSMPDTLAPSHGSANANATTDVLAHKLRLLRRNAGLTLQQLSQRCGISASALSKVEHGQLSPTYEKIAALARGLEVDVGELFSPVQQPALRARRSVTRAGDGLAHRTPQYAYELLHADLADKRFIPLLTTIKAHERSAFPQLLSHDGEEMVYVLRGKVVVHTDCYAPLELAAGDSCYFDSAMGHACISGSDEDAQVLWICSHTTIQP</sequence>
<protein>
    <submittedName>
        <fullName evidence="3">Transcriptional regulator with XRE-family HTH domain</fullName>
    </submittedName>
</protein>
<dbReference type="Gene3D" id="2.60.120.10">
    <property type="entry name" value="Jelly Rolls"/>
    <property type="match status" value="1"/>
</dbReference>
<keyword evidence="4" id="KW-1185">Reference proteome</keyword>
<dbReference type="PANTHER" id="PTHR46797:SF20">
    <property type="entry name" value="BLR4304 PROTEIN"/>
    <property type="match status" value="1"/>
</dbReference>
<dbReference type="EMBL" id="JACHKZ010000010">
    <property type="protein sequence ID" value="MBB6577903.1"/>
    <property type="molecule type" value="Genomic_DNA"/>
</dbReference>
<dbReference type="SUPFAM" id="SSF51182">
    <property type="entry name" value="RmlC-like cupins"/>
    <property type="match status" value="1"/>
</dbReference>
<dbReference type="SMART" id="SM00530">
    <property type="entry name" value="HTH_XRE"/>
    <property type="match status" value="1"/>
</dbReference>
<dbReference type="Gene3D" id="1.10.260.40">
    <property type="entry name" value="lambda repressor-like DNA-binding domains"/>
    <property type="match status" value="1"/>
</dbReference>